<feature type="domain" description="WDR19 WD40 repeat" evidence="1">
    <location>
        <begin position="41"/>
        <end position="252"/>
    </location>
</feature>
<dbReference type="EMBL" id="ML002116">
    <property type="protein sequence ID" value="RKO82764.1"/>
    <property type="molecule type" value="Genomic_DNA"/>
</dbReference>
<evidence type="ECO:0000313" key="3">
    <source>
        <dbReference type="Proteomes" id="UP000269721"/>
    </source>
</evidence>
<reference evidence="3" key="1">
    <citation type="journal article" date="2018" name="Nat. Microbiol.">
        <title>Leveraging single-cell genomics to expand the fungal tree of life.</title>
        <authorList>
            <person name="Ahrendt S.R."/>
            <person name="Quandt C.A."/>
            <person name="Ciobanu D."/>
            <person name="Clum A."/>
            <person name="Salamov A."/>
            <person name="Andreopoulos B."/>
            <person name="Cheng J.F."/>
            <person name="Woyke T."/>
            <person name="Pelin A."/>
            <person name="Henrissat B."/>
            <person name="Reynolds N.K."/>
            <person name="Benny G.L."/>
            <person name="Smith M.E."/>
            <person name="James T.Y."/>
            <person name="Grigoriev I.V."/>
        </authorList>
    </citation>
    <scope>NUCLEOTIDE SEQUENCE [LARGE SCALE GENOMIC DNA]</scope>
</reference>
<evidence type="ECO:0000259" key="1">
    <source>
        <dbReference type="Pfam" id="PF15911"/>
    </source>
</evidence>
<dbReference type="GO" id="GO:0005929">
    <property type="term" value="C:cilium"/>
    <property type="evidence" value="ECO:0007669"/>
    <property type="project" value="TreeGrafter"/>
</dbReference>
<dbReference type="Pfam" id="PF15911">
    <property type="entry name" value="Beta-prop_WDR19_2nd"/>
    <property type="match status" value="1"/>
</dbReference>
<gene>
    <name evidence="2" type="ORF">BDK51DRAFT_33532</name>
</gene>
<sequence length="253" mass="26967">MLHKLRWSDDGQFLSVSTKEGALYTYLAKIPTLGAASGSCVAYLTNLKEVTISDQGKLSSAAHSATSTRTIQRELEVEPTFVALSSTHMGVTLNNRGWFYAIADELAAAGTGTGAERKNAHSAAIVKVDDHTSIFRTSPSPNQDYPATVRSLSLTTGYAAAVLSDGRLQVHAIERPSGRSEPVQRIFPEKDAMTRNAGAGAGADSKKAPSPFTITCAALTPEMVVYGTANGVVQHYVLEEWAMVNDLRHKVGG</sequence>
<protein>
    <recommendedName>
        <fullName evidence="1">WDR19 WD40 repeat domain-containing protein</fullName>
    </recommendedName>
</protein>
<name>A0A4P9VTC7_9FUNG</name>
<evidence type="ECO:0000313" key="2">
    <source>
        <dbReference type="EMBL" id="RKO82764.1"/>
    </source>
</evidence>
<dbReference type="PANTHER" id="PTHR14920">
    <property type="entry name" value="OSMOTIC AVOIDANCE ABNORMAL PROTEIN 1/WD REPEAT MEMBRANE PROTEIN"/>
    <property type="match status" value="1"/>
</dbReference>
<dbReference type="OrthoDB" id="2135978at2759"/>
<proteinExistence type="predicted"/>
<organism evidence="2 3">
    <name type="scientific">Blyttiomyces helicus</name>
    <dbReference type="NCBI Taxonomy" id="388810"/>
    <lineage>
        <taxon>Eukaryota</taxon>
        <taxon>Fungi</taxon>
        <taxon>Fungi incertae sedis</taxon>
        <taxon>Chytridiomycota</taxon>
        <taxon>Chytridiomycota incertae sedis</taxon>
        <taxon>Chytridiomycetes</taxon>
        <taxon>Chytridiomycetes incertae sedis</taxon>
        <taxon>Blyttiomyces</taxon>
    </lineage>
</organism>
<accession>A0A4P9VTC7</accession>
<dbReference type="Proteomes" id="UP000269721">
    <property type="component" value="Unassembled WGS sequence"/>
</dbReference>
<keyword evidence="3" id="KW-1185">Reference proteome</keyword>
<dbReference type="InterPro" id="IPR039468">
    <property type="entry name" value="WDR19_WD40_rpt"/>
</dbReference>
<dbReference type="GO" id="GO:0035721">
    <property type="term" value="P:intraciliary retrograde transport"/>
    <property type="evidence" value="ECO:0007669"/>
    <property type="project" value="InterPro"/>
</dbReference>
<dbReference type="InterPro" id="IPR040379">
    <property type="entry name" value="WDR19/dyf-2"/>
</dbReference>
<dbReference type="GO" id="GO:0060271">
    <property type="term" value="P:cilium assembly"/>
    <property type="evidence" value="ECO:0007669"/>
    <property type="project" value="TreeGrafter"/>
</dbReference>
<dbReference type="AlphaFoldDB" id="A0A4P9VTC7"/>
<dbReference type="PANTHER" id="PTHR14920:SF0">
    <property type="entry name" value="WD REPEAT DOMAIN 19"/>
    <property type="match status" value="1"/>
</dbReference>
<dbReference type="GO" id="GO:0030991">
    <property type="term" value="C:intraciliary transport particle A"/>
    <property type="evidence" value="ECO:0007669"/>
    <property type="project" value="TreeGrafter"/>
</dbReference>